<dbReference type="EMBL" id="PDUG01000005">
    <property type="protein sequence ID" value="PIC23038.1"/>
    <property type="molecule type" value="Genomic_DNA"/>
</dbReference>
<reference evidence="7" key="1">
    <citation type="submission" date="2017-10" db="EMBL/GenBank/DDBJ databases">
        <title>Rapid genome shrinkage in a self-fertile nematode reveals novel sperm competition proteins.</title>
        <authorList>
            <person name="Yin D."/>
            <person name="Schwarz E.M."/>
            <person name="Thomas C.G."/>
            <person name="Felde R.L."/>
            <person name="Korf I.F."/>
            <person name="Cutter A.D."/>
            <person name="Schartner C.M."/>
            <person name="Ralston E.J."/>
            <person name="Meyer B.J."/>
            <person name="Haag E.S."/>
        </authorList>
    </citation>
    <scope>NUCLEOTIDE SEQUENCE [LARGE SCALE GENOMIC DNA]</scope>
    <source>
        <strain evidence="7">JU1422</strain>
    </source>
</reference>
<keyword evidence="2 5" id="KW-0812">Transmembrane</keyword>
<evidence type="ECO:0000256" key="4">
    <source>
        <dbReference type="ARBA" id="ARBA00023136"/>
    </source>
</evidence>
<evidence type="ECO:0000313" key="7">
    <source>
        <dbReference type="Proteomes" id="UP000230233"/>
    </source>
</evidence>
<sequence>MSIILATPPSLALTASDFFVSDLCTVNSTIKKVCLNDTISKPGTCYEDSCCTSFETATSWHYRIAQGSHVVFSCLGIIVIAIYVLKYASKHMLPSNVRVLVSIMLLLMFAHSIDMIMIHVYHISKSFQAISSIPCSVRVQVSFCALFRYTFSFCTLGLAFCQYCLYIDRLFCALYNNYSKYQDVIQYVLVLKWISMTAGIIVWVYREEDSDSYLLSCLNIPLNSMVDLSFVTAAVFPINIVCCFLSVIMFRHFKKKENRTRFELNSHFTAAVDVESSEFLYIVTISQAIFIVIYPVLSLSMRFFYEDTPRPLHLTFATLSYVFSIYCFVIPFVMIDYGRKRDDTRRTRIWSHVKLKSVGAEGADNYFGMMKSQWE</sequence>
<name>A0A2G5T747_9PELO</name>
<gene>
    <name evidence="6" type="primary">Cnig_chr_V.g16874</name>
    <name evidence="6" type="ORF">B9Z55_016874</name>
</gene>
<dbReference type="InterPro" id="IPR000344">
    <property type="entry name" value="7TM_GPCR_serpentine_rcpt_Sra"/>
</dbReference>
<evidence type="ECO:0000256" key="5">
    <source>
        <dbReference type="SAM" id="Phobius"/>
    </source>
</evidence>
<evidence type="ECO:0000256" key="2">
    <source>
        <dbReference type="ARBA" id="ARBA00022692"/>
    </source>
</evidence>
<dbReference type="GO" id="GO:0016020">
    <property type="term" value="C:membrane"/>
    <property type="evidence" value="ECO:0007669"/>
    <property type="project" value="UniProtKB-SubCell"/>
</dbReference>
<proteinExistence type="predicted"/>
<comment type="subcellular location">
    <subcellularLocation>
        <location evidence="1">Membrane</location>
        <topology evidence="1">Multi-pass membrane protein</topology>
    </subcellularLocation>
</comment>
<feature type="transmembrane region" description="Helical" evidence="5">
    <location>
        <begin position="225"/>
        <end position="250"/>
    </location>
</feature>
<dbReference type="GO" id="GO:0004930">
    <property type="term" value="F:G protein-coupled receptor activity"/>
    <property type="evidence" value="ECO:0007669"/>
    <property type="project" value="InterPro"/>
</dbReference>
<dbReference type="Pfam" id="PF02117">
    <property type="entry name" value="7TM_GPCR_Sra"/>
    <property type="match status" value="1"/>
</dbReference>
<keyword evidence="7" id="KW-1185">Reference proteome</keyword>
<feature type="transmembrane region" description="Helical" evidence="5">
    <location>
        <begin position="64"/>
        <end position="85"/>
    </location>
</feature>
<dbReference type="OrthoDB" id="5813133at2759"/>
<accession>A0A2G5T747</accession>
<dbReference type="AlphaFoldDB" id="A0A2G5T747"/>
<feature type="transmembrane region" description="Helical" evidence="5">
    <location>
        <begin position="97"/>
        <end position="121"/>
    </location>
</feature>
<dbReference type="PANTHER" id="PTHR31357:SF6">
    <property type="entry name" value="G_PROTEIN_RECEP_F1_2 DOMAIN-CONTAINING PROTEIN"/>
    <property type="match status" value="1"/>
</dbReference>
<dbReference type="InterPro" id="IPR051080">
    <property type="entry name" value="Nematode_rcpt-like_serp_alpha"/>
</dbReference>
<dbReference type="Proteomes" id="UP000230233">
    <property type="component" value="Chromosome V"/>
</dbReference>
<organism evidence="6 7">
    <name type="scientific">Caenorhabditis nigoni</name>
    <dbReference type="NCBI Taxonomy" id="1611254"/>
    <lineage>
        <taxon>Eukaryota</taxon>
        <taxon>Metazoa</taxon>
        <taxon>Ecdysozoa</taxon>
        <taxon>Nematoda</taxon>
        <taxon>Chromadorea</taxon>
        <taxon>Rhabditida</taxon>
        <taxon>Rhabditina</taxon>
        <taxon>Rhabditomorpha</taxon>
        <taxon>Rhabditoidea</taxon>
        <taxon>Rhabditidae</taxon>
        <taxon>Peloderinae</taxon>
        <taxon>Caenorhabditis</taxon>
    </lineage>
</organism>
<dbReference type="PANTHER" id="PTHR31357">
    <property type="entry name" value="SERPENTINE RECEPTOR CLASS ALPHA-10"/>
    <property type="match status" value="1"/>
</dbReference>
<keyword evidence="3 5" id="KW-1133">Transmembrane helix</keyword>
<keyword evidence="4 5" id="KW-0472">Membrane</keyword>
<evidence type="ECO:0000256" key="3">
    <source>
        <dbReference type="ARBA" id="ARBA00022989"/>
    </source>
</evidence>
<evidence type="ECO:0008006" key="8">
    <source>
        <dbReference type="Google" id="ProtNLM"/>
    </source>
</evidence>
<protein>
    <recommendedName>
        <fullName evidence="8">G-protein coupled receptors family 1 profile domain-containing protein</fullName>
    </recommendedName>
</protein>
<feature type="transmembrane region" description="Helical" evidence="5">
    <location>
        <begin position="146"/>
        <end position="166"/>
    </location>
</feature>
<dbReference type="GO" id="GO:0004984">
    <property type="term" value="F:olfactory receptor activity"/>
    <property type="evidence" value="ECO:0007669"/>
    <property type="project" value="TreeGrafter"/>
</dbReference>
<comment type="caution">
    <text evidence="6">The sequence shown here is derived from an EMBL/GenBank/DDBJ whole genome shotgun (WGS) entry which is preliminary data.</text>
</comment>
<evidence type="ECO:0000313" key="6">
    <source>
        <dbReference type="EMBL" id="PIC23038.1"/>
    </source>
</evidence>
<feature type="transmembrane region" description="Helical" evidence="5">
    <location>
        <begin position="317"/>
        <end position="338"/>
    </location>
</feature>
<feature type="transmembrane region" description="Helical" evidence="5">
    <location>
        <begin position="279"/>
        <end position="297"/>
    </location>
</feature>
<evidence type="ECO:0000256" key="1">
    <source>
        <dbReference type="ARBA" id="ARBA00004141"/>
    </source>
</evidence>
<feature type="transmembrane region" description="Helical" evidence="5">
    <location>
        <begin position="187"/>
        <end position="205"/>
    </location>
</feature>